<dbReference type="AlphaFoldDB" id="A0A813JQ20"/>
<accession>A0A813JQ20</accession>
<gene>
    <name evidence="7" type="ORF">PGLA1383_LOCUS1632</name>
    <name evidence="8" type="ORF">PGLA2088_LOCUS22031</name>
</gene>
<protein>
    <recommendedName>
        <fullName evidence="11">Na+/H+ antiporter NhaA</fullName>
    </recommendedName>
</protein>
<keyword evidence="4 6" id="KW-1133">Transmembrane helix</keyword>
<dbReference type="EMBL" id="CAJNNV010000442">
    <property type="protein sequence ID" value="CAE8582640.1"/>
    <property type="molecule type" value="Genomic_DNA"/>
</dbReference>
<evidence type="ECO:0000256" key="1">
    <source>
        <dbReference type="ARBA" id="ARBA00004429"/>
    </source>
</evidence>
<evidence type="ECO:0000256" key="2">
    <source>
        <dbReference type="ARBA" id="ARBA00022475"/>
    </source>
</evidence>
<proteinExistence type="inferred from homology"/>
<keyword evidence="5 6" id="KW-0472">Membrane</keyword>
<evidence type="ECO:0000313" key="10">
    <source>
        <dbReference type="Proteomes" id="UP000654075"/>
    </source>
</evidence>
<feature type="transmembrane region" description="Helical" evidence="6">
    <location>
        <begin position="393"/>
        <end position="412"/>
    </location>
</feature>
<feature type="transmembrane region" description="Helical" evidence="6">
    <location>
        <begin position="468"/>
        <end position="486"/>
    </location>
</feature>
<name>A0A813JQ20_POLGL</name>
<feature type="transmembrane region" description="Helical" evidence="6">
    <location>
        <begin position="227"/>
        <end position="248"/>
    </location>
</feature>
<dbReference type="Gene3D" id="1.20.1530.10">
    <property type="entry name" value="Na+/H+ antiporter like domain"/>
    <property type="match status" value="1"/>
</dbReference>
<dbReference type="Pfam" id="PF06965">
    <property type="entry name" value="Na_H_antiport_1"/>
    <property type="match status" value="1"/>
</dbReference>
<dbReference type="PANTHER" id="PTHR30341:SF0">
    <property type="entry name" value="NA(+)_H(+) ANTIPORTER NHAA"/>
    <property type="match status" value="1"/>
</dbReference>
<feature type="transmembrane region" description="Helical" evidence="6">
    <location>
        <begin position="20"/>
        <end position="43"/>
    </location>
</feature>
<evidence type="ECO:0000313" key="7">
    <source>
        <dbReference type="EMBL" id="CAE8582640.1"/>
    </source>
</evidence>
<feature type="transmembrane region" description="Helical" evidence="6">
    <location>
        <begin position="146"/>
        <end position="167"/>
    </location>
</feature>
<feature type="transmembrane region" description="Helical" evidence="6">
    <location>
        <begin position="349"/>
        <end position="372"/>
    </location>
</feature>
<comment type="caution">
    <text evidence="8">The sequence shown here is derived from an EMBL/GenBank/DDBJ whole genome shotgun (WGS) entry which is preliminary data.</text>
</comment>
<dbReference type="PANTHER" id="PTHR30341">
    <property type="entry name" value="SODIUM ION/PROTON ANTIPORTER NHAA-RELATED"/>
    <property type="match status" value="1"/>
</dbReference>
<organism evidence="8 9">
    <name type="scientific">Polarella glacialis</name>
    <name type="common">Dinoflagellate</name>
    <dbReference type="NCBI Taxonomy" id="89957"/>
    <lineage>
        <taxon>Eukaryota</taxon>
        <taxon>Sar</taxon>
        <taxon>Alveolata</taxon>
        <taxon>Dinophyceae</taxon>
        <taxon>Suessiales</taxon>
        <taxon>Suessiaceae</taxon>
        <taxon>Polarella</taxon>
    </lineage>
</organism>
<feature type="transmembrane region" description="Helical" evidence="6">
    <location>
        <begin position="284"/>
        <end position="310"/>
    </location>
</feature>
<evidence type="ECO:0008006" key="11">
    <source>
        <dbReference type="Google" id="ProtNLM"/>
    </source>
</evidence>
<dbReference type="InterPro" id="IPR004670">
    <property type="entry name" value="NhaA"/>
</dbReference>
<keyword evidence="3 6" id="KW-0812">Transmembrane</keyword>
<evidence type="ECO:0000256" key="3">
    <source>
        <dbReference type="ARBA" id="ARBA00022692"/>
    </source>
</evidence>
<dbReference type="EMBL" id="CAJNNW010025882">
    <property type="protein sequence ID" value="CAE8680674.1"/>
    <property type="molecule type" value="Genomic_DNA"/>
</dbReference>
<keyword evidence="2" id="KW-1003">Cell membrane</keyword>
<dbReference type="GO" id="GO:0006885">
    <property type="term" value="P:regulation of pH"/>
    <property type="evidence" value="ECO:0007669"/>
    <property type="project" value="InterPro"/>
</dbReference>
<dbReference type="GO" id="GO:0005886">
    <property type="term" value="C:plasma membrane"/>
    <property type="evidence" value="ECO:0007669"/>
    <property type="project" value="UniProtKB-SubCell"/>
</dbReference>
<dbReference type="Proteomes" id="UP000626109">
    <property type="component" value="Unassembled WGS sequence"/>
</dbReference>
<feature type="transmembrane region" description="Helical" evidence="6">
    <location>
        <begin position="432"/>
        <end position="456"/>
    </location>
</feature>
<evidence type="ECO:0000313" key="8">
    <source>
        <dbReference type="EMBL" id="CAE8680674.1"/>
    </source>
</evidence>
<evidence type="ECO:0000313" key="9">
    <source>
        <dbReference type="Proteomes" id="UP000626109"/>
    </source>
</evidence>
<dbReference type="GO" id="GO:0015385">
    <property type="term" value="F:sodium:proton antiporter activity"/>
    <property type="evidence" value="ECO:0007669"/>
    <property type="project" value="TreeGrafter"/>
</dbReference>
<feature type="transmembrane region" description="Helical" evidence="6">
    <location>
        <begin position="260"/>
        <end position="278"/>
    </location>
</feature>
<keyword evidence="10" id="KW-1185">Reference proteome</keyword>
<sequence length="524" mass="53762">MAPAFRARRLGTRDRWVHKALLLVVAAGIVAYFASTLGVRLAFLGVSGSAGRETLVPGVSGRHLTSRRLHFGDREVSSYGLRRLNVGSGAPRILQSPAGQRVAASSVAAGQAGEASAEGCSVNSPSACAGQGESPFLDKINTKLEAGLGTALLLSAAAVSLVLANFGPTTKPWLDFWAIHCGPHIGAHSLTLKGWVNEGLMSLFFFGVGLEIKKELVEGSLASPRKALLPCVAALGGMVVPMLVYYAVNLKMLGGSMAGLTIPMATDIAFAMGVISAFRNRMPAAATSFLLALATVDDLGAIAVIAVCFAGTMSANYLYAGLASLIGAGVYGRRKSLESAMGFFVPGLTLWYCLLRGGINADIAGALLAFCVPMKSASGSEMVERLINRWSAASALIVLPLFALANCAVPLVGAGASGAGGAVGSMAVPIGVGAGLLLGKPLGIFSFSWLAIRCGIATMPEGMKKRHLAIVGLLGAIGFTMCLFLIESSLTGQAAQMAKVAVFIASGVSAVGSSVLMSRQPVCQ</sequence>
<reference evidence="8" key="1">
    <citation type="submission" date="2021-02" db="EMBL/GenBank/DDBJ databases">
        <authorList>
            <person name="Dougan E. K."/>
            <person name="Rhodes N."/>
            <person name="Thang M."/>
            <person name="Chan C."/>
        </authorList>
    </citation>
    <scope>NUCLEOTIDE SEQUENCE</scope>
</reference>
<evidence type="ECO:0000256" key="5">
    <source>
        <dbReference type="ARBA" id="ARBA00023136"/>
    </source>
</evidence>
<dbReference type="InterPro" id="IPR023171">
    <property type="entry name" value="Na/H_antiporter_dom_sf"/>
</dbReference>
<dbReference type="NCBIfam" id="TIGR00773">
    <property type="entry name" value="NhaA"/>
    <property type="match status" value="1"/>
</dbReference>
<dbReference type="HAMAP" id="MF_01844">
    <property type="entry name" value="NhaA"/>
    <property type="match status" value="1"/>
</dbReference>
<evidence type="ECO:0000256" key="6">
    <source>
        <dbReference type="SAM" id="Phobius"/>
    </source>
</evidence>
<feature type="transmembrane region" description="Helical" evidence="6">
    <location>
        <begin position="498"/>
        <end position="517"/>
    </location>
</feature>
<comment type="subcellular location">
    <subcellularLocation>
        <location evidence="1">Cell inner membrane</location>
        <topology evidence="1">Multi-pass membrane protein</topology>
    </subcellularLocation>
</comment>
<dbReference type="Proteomes" id="UP000654075">
    <property type="component" value="Unassembled WGS sequence"/>
</dbReference>
<dbReference type="OrthoDB" id="496974at2759"/>
<evidence type="ECO:0000256" key="4">
    <source>
        <dbReference type="ARBA" id="ARBA00022989"/>
    </source>
</evidence>